<dbReference type="Pfam" id="PF00561">
    <property type="entry name" value="Abhydrolase_1"/>
    <property type="match status" value="1"/>
</dbReference>
<dbReference type="GO" id="GO:0016787">
    <property type="term" value="F:hydrolase activity"/>
    <property type="evidence" value="ECO:0007669"/>
    <property type="project" value="UniProtKB-KW"/>
</dbReference>
<organism evidence="3 4">
    <name type="scientific">Altererythrobacter lutimaris</name>
    <dbReference type="NCBI Taxonomy" id="2743979"/>
    <lineage>
        <taxon>Bacteria</taxon>
        <taxon>Pseudomonadati</taxon>
        <taxon>Pseudomonadota</taxon>
        <taxon>Alphaproteobacteria</taxon>
        <taxon>Sphingomonadales</taxon>
        <taxon>Erythrobacteraceae</taxon>
        <taxon>Altererythrobacter</taxon>
    </lineage>
</organism>
<comment type="caution">
    <text evidence="3">The sequence shown here is derived from an EMBL/GenBank/DDBJ whole genome shotgun (WGS) entry which is preliminary data.</text>
</comment>
<keyword evidence="4" id="KW-1185">Reference proteome</keyword>
<name>A0A850H5R5_9SPHN</name>
<proteinExistence type="predicted"/>
<dbReference type="Gene3D" id="3.40.50.1820">
    <property type="entry name" value="alpha/beta hydrolase"/>
    <property type="match status" value="1"/>
</dbReference>
<gene>
    <name evidence="3" type="ORF">HUO12_06545</name>
</gene>
<keyword evidence="1 3" id="KW-0378">Hydrolase</keyword>
<dbReference type="AlphaFoldDB" id="A0A850H5R5"/>
<dbReference type="Proteomes" id="UP000546031">
    <property type="component" value="Unassembled WGS sequence"/>
</dbReference>
<reference evidence="3 4" key="1">
    <citation type="submission" date="2020-06" db="EMBL/GenBank/DDBJ databases">
        <title>Altererythrobacter lutimaris sp. nov., a marine bacterium isolated from a tidal flat.</title>
        <authorList>
            <person name="Kim D."/>
            <person name="Yoo Y."/>
            <person name="Kim J.-J."/>
        </authorList>
    </citation>
    <scope>NUCLEOTIDE SEQUENCE [LARGE SCALE GENOMIC DNA]</scope>
    <source>
        <strain evidence="3 4">JGD-16</strain>
    </source>
</reference>
<dbReference type="RefSeq" id="WP_176272821.1">
    <property type="nucleotide sequence ID" value="NZ_JABWTA010000001.1"/>
</dbReference>
<sequence>MEMKRVKLSYGIELDVVDIGPRDAPALIFLHGFPENHRSWRHQIAHFSDRYRCIAPDMRGYRGSSKPEGVENYSPDKLIGDVFALASALEIENFTIVGHDWGGAISWGVALGGQTGPVTRAIVANGPHPATFQKLLYTNRIQREASQYMRGFKDTANDVLVREKGLLGLLEQEINWDAHYEMEPEERAILLEDWQNRDAALAMLNYYRATPTFVPPMDAPFELPADFSVPPLPKLEIPTLVIWGEDDTALPAENLEGMEDLVSDLSIVTVPECGHFVQWQRPDAVIVAMERFLARTA</sequence>
<protein>
    <submittedName>
        <fullName evidence="3">Alpha/beta hydrolase</fullName>
    </submittedName>
</protein>
<evidence type="ECO:0000313" key="3">
    <source>
        <dbReference type="EMBL" id="NVE94554.1"/>
    </source>
</evidence>
<evidence type="ECO:0000256" key="1">
    <source>
        <dbReference type="ARBA" id="ARBA00022801"/>
    </source>
</evidence>
<dbReference type="InterPro" id="IPR000073">
    <property type="entry name" value="AB_hydrolase_1"/>
</dbReference>
<dbReference type="SUPFAM" id="SSF53474">
    <property type="entry name" value="alpha/beta-Hydrolases"/>
    <property type="match status" value="1"/>
</dbReference>
<dbReference type="EMBL" id="JABWTA010000001">
    <property type="protein sequence ID" value="NVE94554.1"/>
    <property type="molecule type" value="Genomic_DNA"/>
</dbReference>
<accession>A0A850H5R5</accession>
<dbReference type="PANTHER" id="PTHR43329">
    <property type="entry name" value="EPOXIDE HYDROLASE"/>
    <property type="match status" value="1"/>
</dbReference>
<evidence type="ECO:0000313" key="4">
    <source>
        <dbReference type="Proteomes" id="UP000546031"/>
    </source>
</evidence>
<feature type="domain" description="AB hydrolase-1" evidence="2">
    <location>
        <begin position="25"/>
        <end position="282"/>
    </location>
</feature>
<dbReference type="PRINTS" id="PR00412">
    <property type="entry name" value="EPOXHYDRLASE"/>
</dbReference>
<dbReference type="InterPro" id="IPR000639">
    <property type="entry name" value="Epox_hydrolase-like"/>
</dbReference>
<evidence type="ECO:0000259" key="2">
    <source>
        <dbReference type="Pfam" id="PF00561"/>
    </source>
</evidence>
<dbReference type="InterPro" id="IPR029058">
    <property type="entry name" value="AB_hydrolase_fold"/>
</dbReference>